<feature type="transmembrane region" description="Helical" evidence="15">
    <location>
        <begin position="1157"/>
        <end position="1179"/>
    </location>
</feature>
<evidence type="ECO:0000256" key="13">
    <source>
        <dbReference type="ARBA" id="ARBA00049744"/>
    </source>
</evidence>
<name>A0A5J4ZIV4_9ASTE</name>
<evidence type="ECO:0000256" key="5">
    <source>
        <dbReference type="ARBA" id="ARBA00023002"/>
    </source>
</evidence>
<dbReference type="Proteomes" id="UP000325577">
    <property type="component" value="Linkage Group LG7"/>
</dbReference>
<dbReference type="InterPro" id="IPR052542">
    <property type="entry name" value="Cholesterol_Oxidase"/>
</dbReference>
<evidence type="ECO:0000313" key="17">
    <source>
        <dbReference type="EMBL" id="KAA8518555.1"/>
    </source>
</evidence>
<dbReference type="PANTHER" id="PTHR47470:SF1">
    <property type="entry name" value="FAD-DEPENDENT OXIDOREDUCTASE 2 FAD BINDING DOMAIN-CONTAINING PROTEIN"/>
    <property type="match status" value="1"/>
</dbReference>
<reference evidence="17 18" key="1">
    <citation type="submission" date="2019-09" db="EMBL/GenBank/DDBJ databases">
        <title>A chromosome-level genome assembly of the Chinese tupelo Nyssa sinensis.</title>
        <authorList>
            <person name="Yang X."/>
            <person name="Kang M."/>
            <person name="Yang Y."/>
            <person name="Xiong H."/>
            <person name="Wang M."/>
            <person name="Zhang Z."/>
            <person name="Wang Z."/>
            <person name="Wu H."/>
            <person name="Ma T."/>
            <person name="Liu J."/>
            <person name="Xi Z."/>
        </authorList>
    </citation>
    <scope>NUCLEOTIDE SEQUENCE [LARGE SCALE GENOMIC DNA]</scope>
    <source>
        <strain evidence="17">J267</strain>
        <tissue evidence="17">Leaf</tissue>
    </source>
</reference>
<evidence type="ECO:0000256" key="12">
    <source>
        <dbReference type="ARBA" id="ARBA00049723"/>
    </source>
</evidence>
<evidence type="ECO:0000256" key="2">
    <source>
        <dbReference type="ARBA" id="ARBA00022548"/>
    </source>
</evidence>
<dbReference type="GO" id="GO:0008203">
    <property type="term" value="P:cholesterol metabolic process"/>
    <property type="evidence" value="ECO:0007669"/>
    <property type="project" value="UniProtKB-KW"/>
</dbReference>
<dbReference type="InterPro" id="IPR007867">
    <property type="entry name" value="GMC_OxRtase_C"/>
</dbReference>
<keyword evidence="9" id="KW-0413">Isomerase</keyword>
<accession>A0A5J4ZIV4</accession>
<dbReference type="Gene3D" id="3.40.50.1820">
    <property type="entry name" value="alpha/beta hydrolase"/>
    <property type="match status" value="1"/>
</dbReference>
<dbReference type="InterPro" id="IPR017896">
    <property type="entry name" value="4Fe4S_Fe-S-bd"/>
</dbReference>
<dbReference type="Pfam" id="PF05199">
    <property type="entry name" value="GMC_oxred_C"/>
    <property type="match status" value="1"/>
</dbReference>
<keyword evidence="8" id="KW-0753">Steroid metabolism</keyword>
<comment type="cofactor">
    <cofactor evidence="1">
        <name>FAD</name>
        <dbReference type="ChEBI" id="CHEBI:57692"/>
    </cofactor>
</comment>
<keyword evidence="2" id="KW-0153">Cholesterol metabolism</keyword>
<keyword evidence="3" id="KW-0285">Flavoprotein</keyword>
<keyword evidence="4" id="KW-0274">FAD</keyword>
<dbReference type="SUPFAM" id="SSF51905">
    <property type="entry name" value="FAD/NAD(P)-binding domain"/>
    <property type="match status" value="1"/>
</dbReference>
<dbReference type="InterPro" id="IPR000172">
    <property type="entry name" value="GMC_OxRdtase_N"/>
</dbReference>
<dbReference type="Pfam" id="PF00732">
    <property type="entry name" value="GMC_oxred_N"/>
    <property type="match status" value="1"/>
</dbReference>
<dbReference type="InterPro" id="IPR029058">
    <property type="entry name" value="AB_hydrolase_fold"/>
</dbReference>
<dbReference type="AlphaFoldDB" id="A0A5J4ZIV4"/>
<dbReference type="GO" id="GO:0004769">
    <property type="term" value="F:steroid Delta-isomerase activity"/>
    <property type="evidence" value="ECO:0007669"/>
    <property type="project" value="UniProtKB-EC"/>
</dbReference>
<gene>
    <name evidence="17" type="ORF">F0562_016029</name>
</gene>
<keyword evidence="6" id="KW-0443">Lipid metabolism</keyword>
<evidence type="ECO:0000313" key="18">
    <source>
        <dbReference type="Proteomes" id="UP000325577"/>
    </source>
</evidence>
<dbReference type="PROSITE" id="PS51257">
    <property type="entry name" value="PROKAR_LIPOPROTEIN"/>
    <property type="match status" value="1"/>
</dbReference>
<keyword evidence="15" id="KW-1133">Transmembrane helix</keyword>
<dbReference type="Gene3D" id="3.50.50.60">
    <property type="entry name" value="FAD/NAD(P)-binding domain"/>
    <property type="match status" value="3"/>
</dbReference>
<sequence>MEEAKSEGRIGDWDDDGYDAIVVGSGYGGSVAACRMSMAGIKVCLIEKGRRWEAQDFPTDSLQIMSAVRMELKNYGLSFGPKDALFQVYEQDDSVAAVACGLGGGSLVNAGVMLSTPVRARRNPKWPKEWERDWESCEALASTMLRIQSVPIKFPISKIMEQIVEGDSCHNSVKLSVNFDIETQPSSSNKSQEMSGCLACGNCLAGCPYNAKNSTDRNYLVSAIQDVQVKTECQVQSVVKNLDDICNEEERIGSKRRRRWRVFINEVDYITSDFVILSAGVLGTAQILFQSQMRGLKLSEKLGHGFSSNGNNVAYLVGSPAPLNSYGLDMKKFSEIPFQERPGPAISSSYTSSLGFTIQSAVLPMAYPFLLFKGIMTYGWPCGYWFLHGVLDKLKHVLGVKASQGMILNAMGYDESNGTITLERDTNRISFSPPHDPLLPRKIESFQKLTKKLGGILFMSRFRSTSVHLLGGCNASSDSSHGVCNPNGQVFDTKSPTTVHPGLYVCDASLIPCSVGVNPCLTIATAAEHVSRHLVQDVLKYKSKEGIEVVDRTVDRKPGSINAVMLDGRSKSTVMFTETMRGYVGGMPCTAYLKLKMNSWTCKEFDKKNRVIGEFHPLLRGKVGGYVAFRAVEIDKLHVIDGEVDLCAVDNRTPYTQYMSYRLLLVASSGSRYILEGKKVMNPYLFALYAWRETTTMHVTFKKVSGDSSGEEMMNYKGQLSISMIELTKTLISLEGNNRRRFICLLLQSFLRTYILQIPQGYQKDFSPSENNQRPYPSSTFHEIKTEDGFIISCRQWKCNQNRWRLEGEKKLSPVLLLNGHAAESYWLPTEPNDLVRTLLEEGHETWLLQPRLHPINPSNFFTIEDIGRFDIPAVINKIHELHGPLVKVHVVAHCVGGLSIHIALMGGHVSANHIASLSCINSSMFFKLTASSRVKMWLPLIPMSMVILGKDKILPLFKTLKCSLRHRVLKSIACLIPRPERCTWDECEVLSGIFGNAFWHENISPSMHYWLNKQSLPRLPMAAFPHLRKICNAGFIVDSNGKNSYLNHPERMSLPTKYISGGRTLLVTPHTSFLANKYMKLHQPNFRHERVVVEGFGHSDLLIGEESYRKVFPHILSHIRLTEQGRNSAMNAEGSKYNKEALSWDDDPYDEGIRGFGSWISALVTIWLFLLLLVMYFFY</sequence>
<dbReference type="EC" id="1.1.3.6" evidence="12"/>
<organism evidence="17 18">
    <name type="scientific">Nyssa sinensis</name>
    <dbReference type="NCBI Taxonomy" id="561372"/>
    <lineage>
        <taxon>Eukaryota</taxon>
        <taxon>Viridiplantae</taxon>
        <taxon>Streptophyta</taxon>
        <taxon>Embryophyta</taxon>
        <taxon>Tracheophyta</taxon>
        <taxon>Spermatophyta</taxon>
        <taxon>Magnoliopsida</taxon>
        <taxon>eudicotyledons</taxon>
        <taxon>Gunneridae</taxon>
        <taxon>Pentapetalae</taxon>
        <taxon>asterids</taxon>
        <taxon>Cornales</taxon>
        <taxon>Nyssaceae</taxon>
        <taxon>Nyssa</taxon>
    </lineage>
</organism>
<evidence type="ECO:0000256" key="14">
    <source>
        <dbReference type="ARBA" id="ARBA00049778"/>
    </source>
</evidence>
<evidence type="ECO:0000259" key="16">
    <source>
        <dbReference type="PROSITE" id="PS51379"/>
    </source>
</evidence>
<dbReference type="PANTHER" id="PTHR47470">
    <property type="entry name" value="CHOLESTEROL OXIDASE"/>
    <property type="match status" value="1"/>
</dbReference>
<evidence type="ECO:0000256" key="11">
    <source>
        <dbReference type="ARBA" id="ARBA00049645"/>
    </source>
</evidence>
<dbReference type="SUPFAM" id="SSF53474">
    <property type="entry name" value="alpha/beta-Hydrolases"/>
    <property type="match status" value="1"/>
</dbReference>
<evidence type="ECO:0000256" key="6">
    <source>
        <dbReference type="ARBA" id="ARBA00023098"/>
    </source>
</evidence>
<evidence type="ECO:0000256" key="7">
    <source>
        <dbReference type="ARBA" id="ARBA00023166"/>
    </source>
</evidence>
<dbReference type="InterPro" id="IPR036188">
    <property type="entry name" value="FAD/NAD-bd_sf"/>
</dbReference>
<evidence type="ECO:0000256" key="9">
    <source>
        <dbReference type="ARBA" id="ARBA00023235"/>
    </source>
</evidence>
<evidence type="ECO:0000256" key="8">
    <source>
        <dbReference type="ARBA" id="ARBA00023221"/>
    </source>
</evidence>
<evidence type="ECO:0000256" key="3">
    <source>
        <dbReference type="ARBA" id="ARBA00022630"/>
    </source>
</evidence>
<dbReference type="EMBL" id="CM018050">
    <property type="protein sequence ID" value="KAA8518555.1"/>
    <property type="molecule type" value="Genomic_DNA"/>
</dbReference>
<keyword evidence="15" id="KW-0812">Transmembrane</keyword>
<feature type="domain" description="4Fe-4S ferredoxin-type" evidence="16">
    <location>
        <begin position="188"/>
        <end position="217"/>
    </location>
</feature>
<protein>
    <recommendedName>
        <fullName evidence="13">Cholesterol oxidase</fullName>
        <ecNumber evidence="12">1.1.3.6</ecNumber>
        <ecNumber evidence="10">5.3.3.1</ecNumber>
    </recommendedName>
    <alternativeName>
        <fullName evidence="14">Cholesterol isomerase</fullName>
    </alternativeName>
</protein>
<dbReference type="EC" id="5.3.3.1" evidence="10"/>
<comment type="pathway">
    <text evidence="11">Steroid metabolism; cholesterol degradation.</text>
</comment>
<dbReference type="PROSITE" id="PS00198">
    <property type="entry name" value="4FE4S_FER_1"/>
    <property type="match status" value="1"/>
</dbReference>
<dbReference type="OrthoDB" id="9974421at2759"/>
<evidence type="ECO:0000256" key="15">
    <source>
        <dbReference type="SAM" id="Phobius"/>
    </source>
</evidence>
<dbReference type="InterPro" id="IPR017900">
    <property type="entry name" value="4Fe4S_Fe_S_CS"/>
</dbReference>
<dbReference type="GO" id="GO:0050660">
    <property type="term" value="F:flavin adenine dinucleotide binding"/>
    <property type="evidence" value="ECO:0007669"/>
    <property type="project" value="InterPro"/>
</dbReference>
<evidence type="ECO:0000256" key="4">
    <source>
        <dbReference type="ARBA" id="ARBA00022827"/>
    </source>
</evidence>
<keyword evidence="7" id="KW-1207">Sterol metabolism</keyword>
<keyword evidence="5" id="KW-0560">Oxidoreductase</keyword>
<keyword evidence="15" id="KW-0472">Membrane</keyword>
<dbReference type="PROSITE" id="PS51379">
    <property type="entry name" value="4FE4S_FER_2"/>
    <property type="match status" value="1"/>
</dbReference>
<evidence type="ECO:0000256" key="1">
    <source>
        <dbReference type="ARBA" id="ARBA00001974"/>
    </source>
</evidence>
<evidence type="ECO:0000256" key="10">
    <source>
        <dbReference type="ARBA" id="ARBA00038856"/>
    </source>
</evidence>
<proteinExistence type="predicted"/>
<keyword evidence="18" id="KW-1185">Reference proteome</keyword>
<dbReference type="GO" id="GO:0016995">
    <property type="term" value="F:cholesterol oxidase activity"/>
    <property type="evidence" value="ECO:0007669"/>
    <property type="project" value="UniProtKB-EC"/>
</dbReference>